<evidence type="ECO:0000313" key="6">
    <source>
        <dbReference type="EMBL" id="CAA0836999.1"/>
    </source>
</evidence>
<keyword evidence="7" id="KW-1185">Reference proteome</keyword>
<evidence type="ECO:0000256" key="3">
    <source>
        <dbReference type="ARBA" id="ARBA00022691"/>
    </source>
</evidence>
<dbReference type="InterPro" id="IPR036464">
    <property type="entry name" value="Rubisco_LSMT_subst-bd_sf"/>
</dbReference>
<sequence>MAEASLVLQSTFIPTIPAQHTLRNHSNLYFPISTSTRCGLSHRFRCSASTASSESAAPTGVPWGCDVDSLENASSLQEWLSRCELPPQKMAIERVDVGERGLVALKNIRKGEKLLFVPPSLFITADSEWSCREAGEVLRQYNVPDWPLLATYLISEARLANSSRWNNYIAALPRQPYSLLYWTRSELDRYLEASQIRQRAIERINDVTGTYNDLNDRIFSKYPDLFPEKVFNMESFKWSFGILFSRLVRLPSMDGKVALVPWADMLNHSCEVETFLDYDKSSKAVVFTTDRAYQPGEQVFISYGRKSNGELLLSYGFVPREGTNPRDSVELSLSLKKSDKCYNEKLEALKKHGLSASLCFPLQVTGWPIELMAYAYLAVSPPSMKNQFDQMAAAASNKNTSSKDPKYPEIEEEALQFILDSCEASISKYSKFLQASGSMDLDVTNPKLLNRKLFLKQLAVDLCTSERRILFRAQYILRRRLRDMRSGELRALRIFDGFRKLFN</sequence>
<feature type="domain" description="SET" evidence="5">
    <location>
        <begin position="88"/>
        <end position="304"/>
    </location>
</feature>
<keyword evidence="3 4" id="KW-0949">S-adenosyl-L-methionine</keyword>
<dbReference type="SMART" id="SM00317">
    <property type="entry name" value="SET"/>
    <property type="match status" value="1"/>
</dbReference>
<dbReference type="EMBL" id="CACSLK010030184">
    <property type="protein sequence ID" value="CAA0836999.1"/>
    <property type="molecule type" value="Genomic_DNA"/>
</dbReference>
<dbReference type="SUPFAM" id="SSF81822">
    <property type="entry name" value="RuBisCo LSMT C-terminal, substrate-binding domain"/>
    <property type="match status" value="1"/>
</dbReference>
<evidence type="ECO:0000259" key="5">
    <source>
        <dbReference type="PROSITE" id="PS50280"/>
    </source>
</evidence>
<feature type="binding site" evidence="4">
    <location>
        <position position="264"/>
    </location>
    <ligand>
        <name>substrate</name>
    </ligand>
</feature>
<dbReference type="CDD" id="cd19179">
    <property type="entry name" value="SET_RBCMT"/>
    <property type="match status" value="1"/>
</dbReference>
<accession>A0A9N7NU14</accession>
<feature type="binding site" evidence="4">
    <location>
        <position position="303"/>
    </location>
    <ligand>
        <name>substrate</name>
    </ligand>
</feature>
<dbReference type="PANTHER" id="PTHR13271:SF123">
    <property type="entry name" value="RIBULOSE-1,5-BISPHOSPHATE CARBOXYLASE_OXYGENASE SMALL SUBUNIT N-METHYLTRANSFERASE I-RELATED"/>
    <property type="match status" value="1"/>
</dbReference>
<evidence type="ECO:0000256" key="2">
    <source>
        <dbReference type="ARBA" id="ARBA00022679"/>
    </source>
</evidence>
<dbReference type="InterPro" id="IPR046341">
    <property type="entry name" value="SET_dom_sf"/>
</dbReference>
<dbReference type="InterPro" id="IPR015353">
    <property type="entry name" value="Rubisco_LSMT_subst-bd"/>
</dbReference>
<dbReference type="FunFam" id="3.90.1410.10:FF:000006">
    <property type="entry name" value="Ribulose-1,5 bisphosphate carboxylase/oxygenase large subunit N-methyltransferase, chloroplastic"/>
    <property type="match status" value="1"/>
</dbReference>
<evidence type="ECO:0000256" key="4">
    <source>
        <dbReference type="PIRSR" id="PIRSR009328-1"/>
    </source>
</evidence>
<feature type="binding site" evidence="4">
    <location>
        <position position="278"/>
    </location>
    <ligand>
        <name>substrate</name>
    </ligand>
</feature>
<dbReference type="InterPro" id="IPR044431">
    <property type="entry name" value="SET_RBCMT"/>
</dbReference>
<dbReference type="PIRSF" id="PIRSF009328">
    <property type="entry name" value="RMT_SET"/>
    <property type="match status" value="1"/>
</dbReference>
<dbReference type="AlphaFoldDB" id="A0A9N7NU14"/>
<dbReference type="Gene3D" id="3.90.1420.10">
    <property type="entry name" value="Rubisco LSMT, substrate-binding domain"/>
    <property type="match status" value="1"/>
</dbReference>
<feature type="binding site" evidence="4">
    <location>
        <position position="315"/>
    </location>
    <ligand>
        <name>substrate</name>
    </ligand>
</feature>
<dbReference type="GO" id="GO:0030785">
    <property type="term" value="F:[ribulose-bisphosphate carboxylase]-lysine N-methyltransferase activity"/>
    <property type="evidence" value="ECO:0007669"/>
    <property type="project" value="InterPro"/>
</dbReference>
<dbReference type="OrthoDB" id="341421at2759"/>
<dbReference type="Proteomes" id="UP001153555">
    <property type="component" value="Unassembled WGS sequence"/>
</dbReference>
<comment type="caution">
    <text evidence="6">The sequence shown here is derived from an EMBL/GenBank/DDBJ whole genome shotgun (WGS) entry which is preliminary data.</text>
</comment>
<dbReference type="Pfam" id="PF09273">
    <property type="entry name" value="Rubis-subs-bind"/>
    <property type="match status" value="1"/>
</dbReference>
<proteinExistence type="predicted"/>
<feature type="binding site" evidence="4">
    <location>
        <position position="246"/>
    </location>
    <ligand>
        <name>S-adenosyl-L-methionine</name>
        <dbReference type="ChEBI" id="CHEBI:59789"/>
    </ligand>
</feature>
<dbReference type="InterPro" id="IPR050600">
    <property type="entry name" value="SETD3_SETD6_MTase"/>
</dbReference>
<gene>
    <name evidence="6" type="ORF">SHERM_04020</name>
</gene>
<organism evidence="6 7">
    <name type="scientific">Striga hermonthica</name>
    <name type="common">Purple witchweed</name>
    <name type="synonym">Buchnera hermonthica</name>
    <dbReference type="NCBI Taxonomy" id="68872"/>
    <lineage>
        <taxon>Eukaryota</taxon>
        <taxon>Viridiplantae</taxon>
        <taxon>Streptophyta</taxon>
        <taxon>Embryophyta</taxon>
        <taxon>Tracheophyta</taxon>
        <taxon>Spermatophyta</taxon>
        <taxon>Magnoliopsida</taxon>
        <taxon>eudicotyledons</taxon>
        <taxon>Gunneridae</taxon>
        <taxon>Pentapetalae</taxon>
        <taxon>asterids</taxon>
        <taxon>lamiids</taxon>
        <taxon>Lamiales</taxon>
        <taxon>Orobanchaceae</taxon>
        <taxon>Buchnereae</taxon>
        <taxon>Striga</taxon>
    </lineage>
</organism>
<name>A0A9N7NU14_STRHE</name>
<dbReference type="PANTHER" id="PTHR13271">
    <property type="entry name" value="UNCHARACTERIZED PUTATIVE METHYLTRANSFERASE"/>
    <property type="match status" value="1"/>
</dbReference>
<protein>
    <submittedName>
        <fullName evidence="6">Rubisco methyltransferase family protein</fullName>
    </submittedName>
</protein>
<dbReference type="Pfam" id="PF00856">
    <property type="entry name" value="SET"/>
    <property type="match status" value="1"/>
</dbReference>
<dbReference type="GO" id="GO:0016279">
    <property type="term" value="F:protein-lysine N-methyltransferase activity"/>
    <property type="evidence" value="ECO:0007669"/>
    <property type="project" value="InterPro"/>
</dbReference>
<feature type="binding site" evidence="4">
    <location>
        <begin position="267"/>
        <end position="268"/>
    </location>
    <ligand>
        <name>S-adenosyl-L-methionine</name>
        <dbReference type="ChEBI" id="CHEBI:59789"/>
    </ligand>
</feature>
<keyword evidence="2" id="KW-0808">Transferase</keyword>
<dbReference type="FunFam" id="3.90.1420.10:FF:000005">
    <property type="entry name" value="Rubisco methyltransferase family protein"/>
    <property type="match status" value="1"/>
</dbReference>
<dbReference type="PROSITE" id="PS50280">
    <property type="entry name" value="SET"/>
    <property type="match status" value="1"/>
</dbReference>
<keyword evidence="1 6" id="KW-0489">Methyltransferase</keyword>
<dbReference type="GO" id="GO:0032259">
    <property type="term" value="P:methylation"/>
    <property type="evidence" value="ECO:0007669"/>
    <property type="project" value="UniProtKB-KW"/>
</dbReference>
<dbReference type="SUPFAM" id="SSF82199">
    <property type="entry name" value="SET domain"/>
    <property type="match status" value="1"/>
</dbReference>
<reference evidence="6" key="1">
    <citation type="submission" date="2019-12" db="EMBL/GenBank/DDBJ databases">
        <authorList>
            <person name="Scholes J."/>
        </authorList>
    </citation>
    <scope>NUCLEOTIDE SEQUENCE</scope>
</reference>
<dbReference type="GO" id="GO:0009507">
    <property type="term" value="C:chloroplast"/>
    <property type="evidence" value="ECO:0007669"/>
    <property type="project" value="InterPro"/>
</dbReference>
<dbReference type="InterPro" id="IPR001214">
    <property type="entry name" value="SET_dom"/>
</dbReference>
<dbReference type="InterPro" id="IPR011192">
    <property type="entry name" value="Rubisco_LSMT_MeTrfase_plant"/>
</dbReference>
<dbReference type="Gene3D" id="3.90.1410.10">
    <property type="entry name" value="set domain protein methyltransferase, domain 1"/>
    <property type="match status" value="1"/>
</dbReference>
<evidence type="ECO:0000256" key="1">
    <source>
        <dbReference type="ARBA" id="ARBA00022603"/>
    </source>
</evidence>
<feature type="binding site" evidence="4">
    <location>
        <position position="246"/>
    </location>
    <ligand>
        <name>substrate</name>
    </ligand>
</feature>
<evidence type="ECO:0000313" key="7">
    <source>
        <dbReference type="Proteomes" id="UP001153555"/>
    </source>
</evidence>